<protein>
    <submittedName>
        <fullName evidence="2">Uncharacterized protein</fullName>
    </submittedName>
</protein>
<comment type="caution">
    <text evidence="2">The sequence shown here is derived from an EMBL/GenBank/DDBJ whole genome shotgun (WGS) entry which is preliminary data.</text>
</comment>
<feature type="region of interest" description="Disordered" evidence="1">
    <location>
        <begin position="241"/>
        <end position="264"/>
    </location>
</feature>
<accession>A0A3N2DGJ4</accession>
<reference evidence="2 3" key="1">
    <citation type="submission" date="2018-11" db="EMBL/GenBank/DDBJ databases">
        <title>Genomic Encyclopedia of Type Strains, Phase IV (KMG-IV): sequencing the most valuable type-strain genomes for metagenomic binning, comparative biology and taxonomic classification.</title>
        <authorList>
            <person name="Goeker M."/>
        </authorList>
    </citation>
    <scope>NUCLEOTIDE SEQUENCE [LARGE SCALE GENOMIC DNA]</scope>
    <source>
        <strain evidence="2 3">DSM 100316</strain>
    </source>
</reference>
<sequence>MNSTIETIILLEYGHDLAAHAQASLEAQGYRVIAVDLCCDQEPTFGAVETALIVAVSQAQYRAQCIAESLDCAHCVYLDPVVPVGVAKPFKPVSVLLTQQSTDQAVPGSAYVERYPLARNAVYRLPLFTEFLSRASATSRPPATQCCCCGRAEENEAKLLQSRSRGLLYSSAQGPSFTGDWLFSQQVIAQRQYDQGLGPWFCVGCSGLATLPAGLYGRAEYGCRVLADNGLDIRGINLSPRFGRPDQEAQETKAPCVSDRRQSA</sequence>
<dbReference type="AlphaFoldDB" id="A0A3N2DGJ4"/>
<dbReference type="RefSeq" id="WP_123713827.1">
    <property type="nucleotide sequence ID" value="NZ_RKHR01000007.1"/>
</dbReference>
<proteinExistence type="predicted"/>
<gene>
    <name evidence="2" type="ORF">EDC56_3517</name>
</gene>
<name>A0A3N2DGJ4_9GAMM</name>
<evidence type="ECO:0000313" key="2">
    <source>
        <dbReference type="EMBL" id="ROR98778.1"/>
    </source>
</evidence>
<keyword evidence="3" id="KW-1185">Reference proteome</keyword>
<organism evidence="2 3">
    <name type="scientific">Sinobacterium caligoides</name>
    <dbReference type="NCBI Taxonomy" id="933926"/>
    <lineage>
        <taxon>Bacteria</taxon>
        <taxon>Pseudomonadati</taxon>
        <taxon>Pseudomonadota</taxon>
        <taxon>Gammaproteobacteria</taxon>
        <taxon>Cellvibrionales</taxon>
        <taxon>Spongiibacteraceae</taxon>
        <taxon>Sinobacterium</taxon>
    </lineage>
</organism>
<evidence type="ECO:0000256" key="1">
    <source>
        <dbReference type="SAM" id="MobiDB-lite"/>
    </source>
</evidence>
<dbReference type="EMBL" id="RKHR01000007">
    <property type="protein sequence ID" value="ROR98778.1"/>
    <property type="molecule type" value="Genomic_DNA"/>
</dbReference>
<evidence type="ECO:0000313" key="3">
    <source>
        <dbReference type="Proteomes" id="UP000275394"/>
    </source>
</evidence>
<dbReference type="Proteomes" id="UP000275394">
    <property type="component" value="Unassembled WGS sequence"/>
</dbReference>